<dbReference type="InterPro" id="IPR054586">
    <property type="entry name" value="MACPF_1_fungal"/>
</dbReference>
<dbReference type="Proteomes" id="UP000663827">
    <property type="component" value="Unassembled WGS sequence"/>
</dbReference>
<dbReference type="Proteomes" id="UP000663850">
    <property type="component" value="Unassembled WGS sequence"/>
</dbReference>
<name>A0A8H3BBW7_9AGAM</name>
<organism evidence="2 4">
    <name type="scientific">Rhizoctonia solani</name>
    <dbReference type="NCBI Taxonomy" id="456999"/>
    <lineage>
        <taxon>Eukaryota</taxon>
        <taxon>Fungi</taxon>
        <taxon>Dikarya</taxon>
        <taxon>Basidiomycota</taxon>
        <taxon>Agaricomycotina</taxon>
        <taxon>Agaricomycetes</taxon>
        <taxon>Cantharellales</taxon>
        <taxon>Ceratobasidiaceae</taxon>
        <taxon>Rhizoctonia</taxon>
    </lineage>
</organism>
<evidence type="ECO:0000259" key="1">
    <source>
        <dbReference type="Pfam" id="PF22693"/>
    </source>
</evidence>
<evidence type="ECO:0000313" key="2">
    <source>
        <dbReference type="EMBL" id="CAE6452113.1"/>
    </source>
</evidence>
<proteinExistence type="predicted"/>
<dbReference type="EMBL" id="CAJNJQ010000220">
    <property type="protein sequence ID" value="CAE7064133.1"/>
    <property type="molecule type" value="Genomic_DNA"/>
</dbReference>
<feature type="domain" description="MACPF-like" evidence="1">
    <location>
        <begin position="100"/>
        <end position="271"/>
    </location>
</feature>
<comment type="caution">
    <text evidence="2">The sequence shown here is derived from an EMBL/GenBank/DDBJ whole genome shotgun (WGS) entry which is preliminary data.</text>
</comment>
<sequence length="362" mass="39792">MPDPPPNELPNEHQTLEDLSVLTGVFFDPSTGPVAASCPAVVLRSSATGRIRPVNDLVIEDIYPETELDAQHVRLGWPPLSKLPERPWSILTPRDQHPLRNEIWASRRLMIHKWTINISPRDLSPVESLVGAVKDALSQRTNALRVRALQEVFATWGEMIPVNVVVGGCLVVTGTLNDTTTLPESGNSPRFSLKENQGNLTDIVDQHLGTTRCFTRRLEARAQGGSSEALVTQGYEAWLRGISETTSMRIVKVNHAVPITEVLDGQLRERVEKFFLNSIIFRSPCVGEPLSFGFDGAANGLRDIEKITLWSSDARIRDIAIVYTGGVIAGPYSFGLSNPLSQSDEFVLAPGTVFLNRLLNAA</sequence>
<reference evidence="2" key="1">
    <citation type="submission" date="2021-01" db="EMBL/GenBank/DDBJ databases">
        <authorList>
            <person name="Kaushik A."/>
        </authorList>
    </citation>
    <scope>NUCLEOTIDE SEQUENCE</scope>
    <source>
        <strain evidence="3">AG5</strain>
        <strain evidence="2">Type strain: AG8-Rh-89/</strain>
    </source>
</reference>
<dbReference type="EMBL" id="CAJMWZ010002258">
    <property type="protein sequence ID" value="CAE6452113.1"/>
    <property type="molecule type" value="Genomic_DNA"/>
</dbReference>
<dbReference type="Pfam" id="PF22693">
    <property type="entry name" value="MACPF_1"/>
    <property type="match status" value="1"/>
</dbReference>
<accession>A0A8H3BBW7</accession>
<protein>
    <recommendedName>
        <fullName evidence="1">MACPF-like domain-containing protein</fullName>
    </recommendedName>
</protein>
<dbReference type="AlphaFoldDB" id="A0A8H3BBW7"/>
<evidence type="ECO:0000313" key="4">
    <source>
        <dbReference type="Proteomes" id="UP000663850"/>
    </source>
</evidence>
<evidence type="ECO:0000313" key="3">
    <source>
        <dbReference type="EMBL" id="CAE7064133.1"/>
    </source>
</evidence>
<gene>
    <name evidence="3" type="ORF">RDB_LOCUS10180</name>
    <name evidence="2" type="ORF">RDB_LOCUS42361</name>
</gene>